<evidence type="ECO:0000256" key="3">
    <source>
        <dbReference type="ARBA" id="ARBA00022840"/>
    </source>
</evidence>
<dbReference type="GO" id="GO:0005829">
    <property type="term" value="C:cytosol"/>
    <property type="evidence" value="ECO:0007669"/>
    <property type="project" value="TreeGrafter"/>
</dbReference>
<proteinExistence type="predicted"/>
<dbReference type="GO" id="GO:0000049">
    <property type="term" value="F:tRNA binding"/>
    <property type="evidence" value="ECO:0007669"/>
    <property type="project" value="InterPro"/>
</dbReference>
<evidence type="ECO:0000256" key="6">
    <source>
        <dbReference type="ARBA" id="ARBA00048359"/>
    </source>
</evidence>
<dbReference type="Pfam" id="PF06827">
    <property type="entry name" value="zf-FPG_IleRS"/>
    <property type="match status" value="1"/>
</dbReference>
<feature type="domain" description="Zinc finger FPG/IleRS-type" evidence="7">
    <location>
        <begin position="238"/>
        <end position="264"/>
    </location>
</feature>
<dbReference type="InterPro" id="IPR033708">
    <property type="entry name" value="Anticodon_Ile_BEm"/>
</dbReference>
<evidence type="ECO:0000313" key="9">
    <source>
        <dbReference type="EMBL" id="MBS6941566.1"/>
    </source>
</evidence>
<dbReference type="EMBL" id="JAGZSV010000223">
    <property type="protein sequence ID" value="MBS6941566.1"/>
    <property type="molecule type" value="Genomic_DNA"/>
</dbReference>
<reference evidence="9" key="1">
    <citation type="submission" date="2021-02" db="EMBL/GenBank/DDBJ databases">
        <title>Infant gut strain persistence is associated with maternal origin, phylogeny, and functional potential including surface adhesion and iron acquisition.</title>
        <authorList>
            <person name="Lou Y.C."/>
        </authorList>
    </citation>
    <scope>NUCLEOTIDE SEQUENCE</scope>
    <source>
        <strain evidence="9">L2_039_000G1_dasL2_039_000G1_concoct_11</strain>
    </source>
</reference>
<dbReference type="InterPro" id="IPR050081">
    <property type="entry name" value="Ile-tRNA_ligase"/>
</dbReference>
<dbReference type="GO" id="GO:0006428">
    <property type="term" value="P:isoleucyl-tRNA aminoacylation"/>
    <property type="evidence" value="ECO:0007669"/>
    <property type="project" value="TreeGrafter"/>
</dbReference>
<dbReference type="Pfam" id="PF08264">
    <property type="entry name" value="Anticodon_1"/>
    <property type="match status" value="1"/>
</dbReference>
<evidence type="ECO:0000256" key="2">
    <source>
        <dbReference type="ARBA" id="ARBA00022741"/>
    </source>
</evidence>
<comment type="caution">
    <text evidence="9">The sequence shown here is derived from an EMBL/GenBank/DDBJ whole genome shotgun (WGS) entry which is preliminary data.</text>
</comment>
<dbReference type="CDD" id="cd07960">
    <property type="entry name" value="Anticodon_Ia_Ile_BEm"/>
    <property type="match status" value="1"/>
</dbReference>
<keyword evidence="4" id="KW-0648">Protein biosynthesis</keyword>
<dbReference type="InterPro" id="IPR010663">
    <property type="entry name" value="Znf_FPG/IleRS"/>
</dbReference>
<feature type="non-terminal residue" evidence="9">
    <location>
        <position position="1"/>
    </location>
</feature>
<comment type="catalytic activity">
    <reaction evidence="6">
        <text>tRNA(Ile) + L-isoleucine + ATP = L-isoleucyl-tRNA(Ile) + AMP + diphosphate</text>
        <dbReference type="Rhea" id="RHEA:11060"/>
        <dbReference type="Rhea" id="RHEA-COMP:9666"/>
        <dbReference type="Rhea" id="RHEA-COMP:9695"/>
        <dbReference type="ChEBI" id="CHEBI:30616"/>
        <dbReference type="ChEBI" id="CHEBI:33019"/>
        <dbReference type="ChEBI" id="CHEBI:58045"/>
        <dbReference type="ChEBI" id="CHEBI:78442"/>
        <dbReference type="ChEBI" id="CHEBI:78528"/>
        <dbReference type="ChEBI" id="CHEBI:456215"/>
        <dbReference type="EC" id="6.1.1.5"/>
    </reaction>
</comment>
<keyword evidence="3" id="KW-0067">ATP-binding</keyword>
<evidence type="ECO:0000259" key="8">
    <source>
        <dbReference type="Pfam" id="PF08264"/>
    </source>
</evidence>
<dbReference type="Proteomes" id="UP000727506">
    <property type="component" value="Unassembled WGS sequence"/>
</dbReference>
<accession>A0A943YYQ3</accession>
<dbReference type="AlphaFoldDB" id="A0A943YYQ3"/>
<name>A0A943YYQ3_9ACTN</name>
<organism evidence="9 10">
    <name type="scientific">Slackia piriformis</name>
    <dbReference type="NCBI Taxonomy" id="626934"/>
    <lineage>
        <taxon>Bacteria</taxon>
        <taxon>Bacillati</taxon>
        <taxon>Actinomycetota</taxon>
        <taxon>Coriobacteriia</taxon>
        <taxon>Eggerthellales</taxon>
        <taxon>Eggerthellaceae</taxon>
        <taxon>Slackia</taxon>
    </lineage>
</organism>
<dbReference type="PANTHER" id="PTHR42765:SF1">
    <property type="entry name" value="ISOLEUCINE--TRNA LIGASE, MITOCHONDRIAL"/>
    <property type="match status" value="1"/>
</dbReference>
<keyword evidence="1 9" id="KW-0436">Ligase</keyword>
<dbReference type="Gene3D" id="1.10.730.20">
    <property type="match status" value="1"/>
</dbReference>
<dbReference type="InterPro" id="IPR013155">
    <property type="entry name" value="M/V/L/I-tRNA-synth_anticd-bd"/>
</dbReference>
<evidence type="ECO:0000256" key="5">
    <source>
        <dbReference type="ARBA" id="ARBA00023146"/>
    </source>
</evidence>
<dbReference type="InterPro" id="IPR009080">
    <property type="entry name" value="tRNAsynth_Ia_anticodon-bd"/>
</dbReference>
<dbReference type="GO" id="GO:0005524">
    <property type="term" value="F:ATP binding"/>
    <property type="evidence" value="ECO:0007669"/>
    <property type="project" value="UniProtKB-KW"/>
</dbReference>
<evidence type="ECO:0000313" key="10">
    <source>
        <dbReference type="Proteomes" id="UP000727506"/>
    </source>
</evidence>
<evidence type="ECO:0000256" key="1">
    <source>
        <dbReference type="ARBA" id="ARBA00022598"/>
    </source>
</evidence>
<dbReference type="PANTHER" id="PTHR42765">
    <property type="entry name" value="SOLEUCYL-TRNA SYNTHETASE"/>
    <property type="match status" value="1"/>
</dbReference>
<dbReference type="GO" id="GO:0004822">
    <property type="term" value="F:isoleucine-tRNA ligase activity"/>
    <property type="evidence" value="ECO:0007669"/>
    <property type="project" value="UniProtKB-EC"/>
</dbReference>
<evidence type="ECO:0000256" key="4">
    <source>
        <dbReference type="ARBA" id="ARBA00022917"/>
    </source>
</evidence>
<gene>
    <name evidence="9" type="ORF">KH142_08895</name>
</gene>
<evidence type="ECO:0000259" key="7">
    <source>
        <dbReference type="Pfam" id="PF06827"/>
    </source>
</evidence>
<dbReference type="SUPFAM" id="SSF47323">
    <property type="entry name" value="Anticodon-binding domain of a subclass of class I aminoacyl-tRNA synthetases"/>
    <property type="match status" value="1"/>
</dbReference>
<protein>
    <submittedName>
        <fullName evidence="9">Class I tRNA ligase family protein</fullName>
    </submittedName>
</protein>
<feature type="domain" description="Methionyl/Valyl/Leucyl/Isoleucyl-tRNA synthetase anticodon-binding" evidence="8">
    <location>
        <begin position="23"/>
        <end position="189"/>
    </location>
</feature>
<sequence length="271" mass="30407">LGNLDDFDCERDCVEFDDLKPIDVWAMLRLREVLHEVERGYDEYRYHQVFRTLYDYVITDLSAIYMDVVKDRLYAEAPGSVSRRAAQTVLMNILEVMVRIMSPILTFTCDEVWEHYPEAERNRAGRAENVQLAGWPTDDDFRPALPQGDEAAAFMVRFDALLEARDAVTKALEDARNAKTVNKSQEAALTIAAPEAVYEALAASDAADLEELFIVASVAVKRREGDAIEVTVEKTEAEKCPRCWNHRALGGSDAHPDVCARCAAVLDGMAE</sequence>
<keyword evidence="2" id="KW-0547">Nucleotide-binding</keyword>
<keyword evidence="5" id="KW-0030">Aminoacyl-tRNA synthetase</keyword>